<reference evidence="1" key="1">
    <citation type="journal article" date="2015" name="Nature">
        <title>Complex archaea that bridge the gap between prokaryotes and eukaryotes.</title>
        <authorList>
            <person name="Spang A."/>
            <person name="Saw J.H."/>
            <person name="Jorgensen S.L."/>
            <person name="Zaremba-Niedzwiedzka K."/>
            <person name="Martijn J."/>
            <person name="Lind A.E."/>
            <person name="van Eijk R."/>
            <person name="Schleper C."/>
            <person name="Guy L."/>
            <person name="Ettema T.J."/>
        </authorList>
    </citation>
    <scope>NUCLEOTIDE SEQUENCE</scope>
</reference>
<dbReference type="Gene3D" id="2.60.40.4070">
    <property type="match status" value="1"/>
</dbReference>
<sequence length="202" mass="22539">MSSDMKCRCRPVPILPAARTRRLLLLMLLGLLPGLCHGAGLEESRPKREPVFEFAATPKLTRDGDRWRIAFATKGFCDVTVTIENAAGRIVRHLIGGDLCHRAPSPLQKGSRSQAIIWDGKDDQGRYLDQAKDLTVRVSLGLKPRFERTLLWVPKRRASKHPPQMAAAAEGVYVYDGGSGMDELILYDHDGKYVRTVYPFPA</sequence>
<protein>
    <recommendedName>
        <fullName evidence="2">FlgD Ig-like domain-containing protein</fullName>
    </recommendedName>
</protein>
<accession>A0A0F9CK93</accession>
<dbReference type="AlphaFoldDB" id="A0A0F9CK93"/>
<evidence type="ECO:0008006" key="2">
    <source>
        <dbReference type="Google" id="ProtNLM"/>
    </source>
</evidence>
<evidence type="ECO:0000313" key="1">
    <source>
        <dbReference type="EMBL" id="KKL06131.1"/>
    </source>
</evidence>
<dbReference type="EMBL" id="LAZR01043833">
    <property type="protein sequence ID" value="KKL06131.1"/>
    <property type="molecule type" value="Genomic_DNA"/>
</dbReference>
<feature type="non-terminal residue" evidence="1">
    <location>
        <position position="202"/>
    </location>
</feature>
<proteinExistence type="predicted"/>
<name>A0A0F9CK93_9ZZZZ</name>
<comment type="caution">
    <text evidence="1">The sequence shown here is derived from an EMBL/GenBank/DDBJ whole genome shotgun (WGS) entry which is preliminary data.</text>
</comment>
<gene>
    <name evidence="1" type="ORF">LCGC14_2599090</name>
</gene>
<organism evidence="1">
    <name type="scientific">marine sediment metagenome</name>
    <dbReference type="NCBI Taxonomy" id="412755"/>
    <lineage>
        <taxon>unclassified sequences</taxon>
        <taxon>metagenomes</taxon>
        <taxon>ecological metagenomes</taxon>
    </lineage>
</organism>